<dbReference type="eggNOG" id="COG5002">
    <property type="taxonomic scope" value="Bacteria"/>
</dbReference>
<dbReference type="SMART" id="SM00388">
    <property type="entry name" value="HisKA"/>
    <property type="match status" value="1"/>
</dbReference>
<evidence type="ECO:0000313" key="15">
    <source>
        <dbReference type="EMBL" id="ABZ72896.1"/>
    </source>
</evidence>
<dbReference type="GO" id="GO:0005524">
    <property type="term" value="F:ATP binding"/>
    <property type="evidence" value="ECO:0007669"/>
    <property type="project" value="UniProtKB-KW"/>
</dbReference>
<dbReference type="GO" id="GO:0000155">
    <property type="term" value="F:phosphorelay sensor kinase activity"/>
    <property type="evidence" value="ECO:0007669"/>
    <property type="project" value="InterPro"/>
</dbReference>
<feature type="domain" description="PAS" evidence="14">
    <location>
        <begin position="190"/>
        <end position="260"/>
    </location>
</feature>
<keyword evidence="3 11" id="KW-0597">Phosphoprotein</keyword>
<dbReference type="PANTHER" id="PTHR45339">
    <property type="entry name" value="HYBRID SIGNAL TRANSDUCTION HISTIDINE KINASE J"/>
    <property type="match status" value="1"/>
</dbReference>
<dbReference type="SMART" id="SM00091">
    <property type="entry name" value="PAS"/>
    <property type="match status" value="1"/>
</dbReference>
<dbReference type="Pfam" id="PF00512">
    <property type="entry name" value="HisKA"/>
    <property type="match status" value="1"/>
</dbReference>
<comment type="catalytic activity">
    <reaction evidence="1">
        <text>ATP + protein L-histidine = ADP + protein N-phospho-L-histidine.</text>
        <dbReference type="EC" id="2.7.13.3"/>
    </reaction>
</comment>
<dbReference type="Pfam" id="PF08447">
    <property type="entry name" value="PAS_3"/>
    <property type="match status" value="1"/>
</dbReference>
<dbReference type="KEGG" id="cak:Caul_3769"/>
<evidence type="ECO:0000259" key="14">
    <source>
        <dbReference type="PROSITE" id="PS50112"/>
    </source>
</evidence>
<evidence type="ECO:0000256" key="5">
    <source>
        <dbReference type="ARBA" id="ARBA00022741"/>
    </source>
</evidence>
<dbReference type="PANTHER" id="PTHR45339:SF1">
    <property type="entry name" value="HYBRID SIGNAL TRANSDUCTION HISTIDINE KINASE J"/>
    <property type="match status" value="1"/>
</dbReference>
<dbReference type="CDD" id="cd16922">
    <property type="entry name" value="HATPase_EvgS-ArcB-TorS-like"/>
    <property type="match status" value="1"/>
</dbReference>
<keyword evidence="4 15" id="KW-0808">Transferase</keyword>
<dbReference type="Gene3D" id="1.10.287.130">
    <property type="match status" value="1"/>
</dbReference>
<dbReference type="PROSITE" id="PS50112">
    <property type="entry name" value="PAS"/>
    <property type="match status" value="1"/>
</dbReference>
<dbReference type="NCBIfam" id="TIGR00229">
    <property type="entry name" value="sensory_box"/>
    <property type="match status" value="1"/>
</dbReference>
<comment type="subunit">
    <text evidence="9">At low DSF concentrations, interacts with RpfF.</text>
</comment>
<dbReference type="CDD" id="cd00130">
    <property type="entry name" value="PAS"/>
    <property type="match status" value="1"/>
</dbReference>
<evidence type="ECO:0000256" key="4">
    <source>
        <dbReference type="ARBA" id="ARBA00022679"/>
    </source>
</evidence>
<dbReference type="EC" id="2.7.13.3" evidence="2"/>
<evidence type="ECO:0000256" key="8">
    <source>
        <dbReference type="ARBA" id="ARBA00023012"/>
    </source>
</evidence>
<evidence type="ECO:0000256" key="3">
    <source>
        <dbReference type="ARBA" id="ARBA00022553"/>
    </source>
</evidence>
<accession>B0T8X9</accession>
<keyword evidence="8" id="KW-0902">Two-component regulatory system</keyword>
<dbReference type="SUPFAM" id="SSF55785">
    <property type="entry name" value="PYP-like sensor domain (PAS domain)"/>
    <property type="match status" value="1"/>
</dbReference>
<organism evidence="15">
    <name type="scientific">Caulobacter sp. (strain K31)</name>
    <dbReference type="NCBI Taxonomy" id="366602"/>
    <lineage>
        <taxon>Bacteria</taxon>
        <taxon>Pseudomonadati</taxon>
        <taxon>Pseudomonadota</taxon>
        <taxon>Alphaproteobacteria</taxon>
        <taxon>Caulobacterales</taxon>
        <taxon>Caulobacteraceae</taxon>
        <taxon>Caulobacter</taxon>
    </lineage>
</organism>
<evidence type="ECO:0000259" key="13">
    <source>
        <dbReference type="PROSITE" id="PS50110"/>
    </source>
</evidence>
<dbReference type="Pfam" id="PF00072">
    <property type="entry name" value="Response_reg"/>
    <property type="match status" value="1"/>
</dbReference>
<dbReference type="STRING" id="366602.Caul_3769"/>
<evidence type="ECO:0000256" key="9">
    <source>
        <dbReference type="ARBA" id="ARBA00064003"/>
    </source>
</evidence>
<dbReference type="InterPro" id="IPR000014">
    <property type="entry name" value="PAS"/>
</dbReference>
<keyword evidence="5" id="KW-0547">Nucleotide-binding</keyword>
<dbReference type="InterPro" id="IPR029016">
    <property type="entry name" value="GAF-like_dom_sf"/>
</dbReference>
<dbReference type="PRINTS" id="PR00344">
    <property type="entry name" value="BCTRLSENSOR"/>
</dbReference>
<reference evidence="15" key="1">
    <citation type="submission" date="2008-01" db="EMBL/GenBank/DDBJ databases">
        <title>Complete sequence of chromosome of Caulobacter sp. K31.</title>
        <authorList>
            <consortium name="US DOE Joint Genome Institute"/>
            <person name="Copeland A."/>
            <person name="Lucas S."/>
            <person name="Lapidus A."/>
            <person name="Barry K."/>
            <person name="Glavina del Rio T."/>
            <person name="Dalin E."/>
            <person name="Tice H."/>
            <person name="Pitluck S."/>
            <person name="Bruce D."/>
            <person name="Goodwin L."/>
            <person name="Thompson L.S."/>
            <person name="Brettin T."/>
            <person name="Detter J.C."/>
            <person name="Han C."/>
            <person name="Schmutz J."/>
            <person name="Larimer F."/>
            <person name="Land M."/>
            <person name="Hauser L."/>
            <person name="Kyrpides N."/>
            <person name="Kim E."/>
            <person name="Stephens C."/>
            <person name="Richardson P."/>
        </authorList>
    </citation>
    <scope>NUCLEOTIDE SEQUENCE [LARGE SCALE GENOMIC DNA]</scope>
    <source>
        <strain evidence="15">K31</strain>
    </source>
</reference>
<protein>
    <recommendedName>
        <fullName evidence="10">Sensory/regulatory protein RpfC</fullName>
        <ecNumber evidence="2">2.7.13.3</ecNumber>
    </recommendedName>
</protein>
<dbReference type="Pfam" id="PF13185">
    <property type="entry name" value="GAF_2"/>
    <property type="match status" value="1"/>
</dbReference>
<dbReference type="HOGENOM" id="CLU_000445_114_44_5"/>
<feature type="domain" description="Response regulatory" evidence="13">
    <location>
        <begin position="582"/>
        <end position="702"/>
    </location>
</feature>
<dbReference type="InterPro" id="IPR003661">
    <property type="entry name" value="HisK_dim/P_dom"/>
</dbReference>
<dbReference type="Gene3D" id="3.30.450.40">
    <property type="match status" value="1"/>
</dbReference>
<keyword evidence="6 15" id="KW-0418">Kinase</keyword>
<keyword evidence="7" id="KW-0067">ATP-binding</keyword>
<sequence>MSRTAAHHAFRRTMTLIAGGNPLPMVLEAIVLAVEAEDPGILCSVLLVDEAGQNLLLGAAPSLPDDYNQAIDGVAIGPATGSCGTAAALGQRVIVKNIQADPLWADYKHLAAAADLAACWSQPIRAANGAVLGTFAIYHREIAVPDDEDIAFIEAAADLAAIAIDRRRAEENLALSEARARAAAEAARETARNLTTFFDVSLDMLVIRDMEGRFVKSSRAWETALGYPLEALEGASLLSLVHPDDVAATQDYMRHAGDCGEVFGFVNRYRHSDGHYRQLEWRARRSGDLVFGVARDVTERLREAAEMEAAKTAAEAANRAKSDFLANMSHEIRTPLNGVIGVVAALGQTGLTPAQREMVDLIQSSGETLERLVSDILDVSKIEAGHLAIEEREFDLEAELGGLLDIARLRAEEKGLTFRVEGGASARGVFLGDSIRIRQVLGNLLSNAMKFTGQGEIVARIEVADPPAGEQASRLTLEVQDTGVGFDPDLATMLFQRFSQADTTITRRFGGTGLGLSISKTLVEMMGGQISAQSEPGRGSLFRVVIPLARTVSLADYDAPRGDLLPATPSCAPSFDDRGGLRVLLAEDHPVNRKVVQLILTPYDIELTMVENGALAVEACKATPFDLVLMDMQMPIMDGLAATRAIRAHERDLTTGARIPIIVLSANAMAHHKHDALAAGADLHVAKPVTADALLSGIEQALNAGQRLAI</sequence>
<dbReference type="EMBL" id="CP000927">
    <property type="protein sequence ID" value="ABZ72896.1"/>
    <property type="molecule type" value="Genomic_DNA"/>
</dbReference>
<dbReference type="SMART" id="SM00387">
    <property type="entry name" value="HATPase_c"/>
    <property type="match status" value="1"/>
</dbReference>
<dbReference type="SMART" id="SM00065">
    <property type="entry name" value="GAF"/>
    <property type="match status" value="1"/>
</dbReference>
<evidence type="ECO:0000256" key="10">
    <source>
        <dbReference type="ARBA" id="ARBA00068150"/>
    </source>
</evidence>
<dbReference type="FunFam" id="3.30.565.10:FF:000010">
    <property type="entry name" value="Sensor histidine kinase RcsC"/>
    <property type="match status" value="1"/>
</dbReference>
<evidence type="ECO:0000256" key="11">
    <source>
        <dbReference type="PROSITE-ProRule" id="PRU00169"/>
    </source>
</evidence>
<dbReference type="InterPro" id="IPR003594">
    <property type="entry name" value="HATPase_dom"/>
</dbReference>
<dbReference type="InterPro" id="IPR036097">
    <property type="entry name" value="HisK_dim/P_sf"/>
</dbReference>
<dbReference type="CDD" id="cd17546">
    <property type="entry name" value="REC_hyHK_CKI1_RcsC-like"/>
    <property type="match status" value="1"/>
</dbReference>
<dbReference type="PROSITE" id="PS50110">
    <property type="entry name" value="RESPONSE_REGULATORY"/>
    <property type="match status" value="1"/>
</dbReference>
<dbReference type="Pfam" id="PF02518">
    <property type="entry name" value="HATPase_c"/>
    <property type="match status" value="1"/>
</dbReference>
<evidence type="ECO:0000256" key="2">
    <source>
        <dbReference type="ARBA" id="ARBA00012438"/>
    </source>
</evidence>
<dbReference type="eggNOG" id="COG2203">
    <property type="taxonomic scope" value="Bacteria"/>
</dbReference>
<name>B0T8X9_CAUSK</name>
<dbReference type="Gene3D" id="3.30.450.20">
    <property type="entry name" value="PAS domain"/>
    <property type="match status" value="1"/>
</dbReference>
<dbReference type="InterPro" id="IPR036890">
    <property type="entry name" value="HATPase_C_sf"/>
</dbReference>
<evidence type="ECO:0000256" key="6">
    <source>
        <dbReference type="ARBA" id="ARBA00022777"/>
    </source>
</evidence>
<dbReference type="InterPro" id="IPR011006">
    <property type="entry name" value="CheY-like_superfamily"/>
</dbReference>
<dbReference type="SUPFAM" id="SSF55874">
    <property type="entry name" value="ATPase domain of HSP90 chaperone/DNA topoisomerase II/histidine kinase"/>
    <property type="match status" value="1"/>
</dbReference>
<dbReference type="PROSITE" id="PS50109">
    <property type="entry name" value="HIS_KIN"/>
    <property type="match status" value="1"/>
</dbReference>
<feature type="modified residue" description="4-aspartylphosphate" evidence="11">
    <location>
        <position position="631"/>
    </location>
</feature>
<dbReference type="InterPro" id="IPR004358">
    <property type="entry name" value="Sig_transdc_His_kin-like_C"/>
</dbReference>
<dbReference type="Gene3D" id="3.30.565.10">
    <property type="entry name" value="Histidine kinase-like ATPase, C-terminal domain"/>
    <property type="match status" value="1"/>
</dbReference>
<evidence type="ECO:0000256" key="1">
    <source>
        <dbReference type="ARBA" id="ARBA00000085"/>
    </source>
</evidence>
<evidence type="ECO:0000256" key="7">
    <source>
        <dbReference type="ARBA" id="ARBA00022840"/>
    </source>
</evidence>
<dbReference type="Gene3D" id="3.40.50.2300">
    <property type="match status" value="1"/>
</dbReference>
<dbReference type="InterPro" id="IPR001789">
    <property type="entry name" value="Sig_transdc_resp-reg_receiver"/>
</dbReference>
<dbReference type="OrthoDB" id="9801651at2"/>
<dbReference type="InterPro" id="IPR013655">
    <property type="entry name" value="PAS_fold_3"/>
</dbReference>
<dbReference type="SUPFAM" id="SSF52172">
    <property type="entry name" value="CheY-like"/>
    <property type="match status" value="1"/>
</dbReference>
<dbReference type="InterPro" id="IPR003018">
    <property type="entry name" value="GAF"/>
</dbReference>
<proteinExistence type="predicted"/>
<dbReference type="AlphaFoldDB" id="B0T8X9"/>
<evidence type="ECO:0000259" key="12">
    <source>
        <dbReference type="PROSITE" id="PS50109"/>
    </source>
</evidence>
<gene>
    <name evidence="15" type="ordered locus">Caul_3769</name>
</gene>
<dbReference type="FunFam" id="1.10.287.130:FF:000002">
    <property type="entry name" value="Two-component osmosensing histidine kinase"/>
    <property type="match status" value="1"/>
</dbReference>
<dbReference type="CDD" id="cd00082">
    <property type="entry name" value="HisKA"/>
    <property type="match status" value="1"/>
</dbReference>
<feature type="domain" description="Histidine kinase" evidence="12">
    <location>
        <begin position="327"/>
        <end position="550"/>
    </location>
</feature>
<dbReference type="SUPFAM" id="SSF55781">
    <property type="entry name" value="GAF domain-like"/>
    <property type="match status" value="1"/>
</dbReference>
<dbReference type="InterPro" id="IPR005467">
    <property type="entry name" value="His_kinase_dom"/>
</dbReference>
<dbReference type="InterPro" id="IPR035965">
    <property type="entry name" value="PAS-like_dom_sf"/>
</dbReference>
<dbReference type="SUPFAM" id="SSF47384">
    <property type="entry name" value="Homodimeric domain of signal transducing histidine kinase"/>
    <property type="match status" value="1"/>
</dbReference>
<dbReference type="SMART" id="SM00448">
    <property type="entry name" value="REC"/>
    <property type="match status" value="1"/>
</dbReference>